<evidence type="ECO:0000256" key="1">
    <source>
        <dbReference type="ARBA" id="ARBA00023125"/>
    </source>
</evidence>
<dbReference type="InterPro" id="IPR050807">
    <property type="entry name" value="TransReg_Diox_bact_type"/>
</dbReference>
<dbReference type="PATRIC" id="fig|1123057.7.peg.1358"/>
<dbReference type="eggNOG" id="COG1396">
    <property type="taxonomic scope" value="Bacteria"/>
</dbReference>
<dbReference type="PANTHER" id="PTHR46797:SF1">
    <property type="entry name" value="METHYLPHOSPHONATE SYNTHASE"/>
    <property type="match status" value="1"/>
</dbReference>
<keyword evidence="5" id="KW-1185">Reference proteome</keyword>
<keyword evidence="1" id="KW-0238">DNA-binding</keyword>
<gene>
    <name evidence="4" type="ORF">P872_02615</name>
</gene>
<keyword evidence="2" id="KW-1133">Transmembrane helix</keyword>
<dbReference type="Pfam" id="PF13560">
    <property type="entry name" value="HTH_31"/>
    <property type="match status" value="1"/>
</dbReference>
<feature type="transmembrane region" description="Helical" evidence="2">
    <location>
        <begin position="223"/>
        <end position="242"/>
    </location>
</feature>
<dbReference type="GO" id="GO:0003677">
    <property type="term" value="F:DNA binding"/>
    <property type="evidence" value="ECO:0007669"/>
    <property type="project" value="UniProtKB-KW"/>
</dbReference>
<feature type="transmembrane region" description="Helical" evidence="2">
    <location>
        <begin position="164"/>
        <end position="184"/>
    </location>
</feature>
<dbReference type="PANTHER" id="PTHR46797">
    <property type="entry name" value="HTH-TYPE TRANSCRIPTIONAL REGULATOR"/>
    <property type="match status" value="1"/>
</dbReference>
<dbReference type="InterPro" id="IPR010982">
    <property type="entry name" value="Lambda_DNA-bd_dom_sf"/>
</dbReference>
<feature type="transmembrane region" description="Helical" evidence="2">
    <location>
        <begin position="196"/>
        <end position="216"/>
    </location>
</feature>
<dbReference type="Proteomes" id="UP000016843">
    <property type="component" value="Unassembled WGS sequence"/>
</dbReference>
<organism evidence="4 5">
    <name type="scientific">Rhodonellum psychrophilum GCM71 = DSM 17998</name>
    <dbReference type="NCBI Taxonomy" id="1123057"/>
    <lineage>
        <taxon>Bacteria</taxon>
        <taxon>Pseudomonadati</taxon>
        <taxon>Bacteroidota</taxon>
        <taxon>Cytophagia</taxon>
        <taxon>Cytophagales</taxon>
        <taxon>Cytophagaceae</taxon>
        <taxon>Rhodonellum</taxon>
    </lineage>
</organism>
<dbReference type="SUPFAM" id="SSF47413">
    <property type="entry name" value="lambda repressor-like DNA-binding domains"/>
    <property type="match status" value="1"/>
</dbReference>
<dbReference type="SMART" id="SM00530">
    <property type="entry name" value="HTH_XRE"/>
    <property type="match status" value="1"/>
</dbReference>
<proteinExistence type="predicted"/>
<dbReference type="EMBL" id="AWXR01000010">
    <property type="protein sequence ID" value="ERM83711.1"/>
    <property type="molecule type" value="Genomic_DNA"/>
</dbReference>
<dbReference type="InterPro" id="IPR001387">
    <property type="entry name" value="Cro/C1-type_HTH"/>
</dbReference>
<evidence type="ECO:0000313" key="4">
    <source>
        <dbReference type="EMBL" id="ERM83711.1"/>
    </source>
</evidence>
<protein>
    <recommendedName>
        <fullName evidence="3">HTH cro/C1-type domain-containing protein</fullName>
    </recommendedName>
</protein>
<evidence type="ECO:0000313" key="5">
    <source>
        <dbReference type="Proteomes" id="UP000016843"/>
    </source>
</evidence>
<feature type="transmembrane region" description="Helical" evidence="2">
    <location>
        <begin position="248"/>
        <end position="265"/>
    </location>
</feature>
<evidence type="ECO:0000259" key="3">
    <source>
        <dbReference type="PROSITE" id="PS50943"/>
    </source>
</evidence>
<dbReference type="PROSITE" id="PS50943">
    <property type="entry name" value="HTH_CROC1"/>
    <property type="match status" value="1"/>
</dbReference>
<keyword evidence="2" id="KW-0812">Transmembrane</keyword>
<dbReference type="CDD" id="cd00093">
    <property type="entry name" value="HTH_XRE"/>
    <property type="match status" value="1"/>
</dbReference>
<name>U5C465_9BACT</name>
<dbReference type="GO" id="GO:0005829">
    <property type="term" value="C:cytosol"/>
    <property type="evidence" value="ECO:0007669"/>
    <property type="project" value="TreeGrafter"/>
</dbReference>
<evidence type="ECO:0000256" key="2">
    <source>
        <dbReference type="SAM" id="Phobius"/>
    </source>
</evidence>
<feature type="transmembrane region" description="Helical" evidence="2">
    <location>
        <begin position="97"/>
        <end position="117"/>
    </location>
</feature>
<keyword evidence="2" id="KW-0472">Membrane</keyword>
<reference evidence="4 5" key="1">
    <citation type="journal article" date="2013" name="Genome Announc.">
        <title>Draft Genome Sequence of the Psychrophilic and Alkaliphilic Rhodonellum psychrophilum Strain GCM71T.</title>
        <authorList>
            <person name="Hauptmann A.L."/>
            <person name="Glaring M.A."/>
            <person name="Hallin P.F."/>
            <person name="Prieme A."/>
            <person name="Stougaard P."/>
        </authorList>
    </citation>
    <scope>NUCLEOTIDE SEQUENCE [LARGE SCALE GENOMIC DNA]</scope>
    <source>
        <strain evidence="4 5">GCM71</strain>
    </source>
</reference>
<feature type="domain" description="HTH cro/C1-type" evidence="3">
    <location>
        <begin position="18"/>
        <end position="72"/>
    </location>
</feature>
<accession>U5C465</accession>
<feature type="transmembrane region" description="Helical" evidence="2">
    <location>
        <begin position="129"/>
        <end position="152"/>
    </location>
</feature>
<dbReference type="GO" id="GO:0003700">
    <property type="term" value="F:DNA-binding transcription factor activity"/>
    <property type="evidence" value="ECO:0007669"/>
    <property type="project" value="TreeGrafter"/>
</dbReference>
<dbReference type="AlphaFoldDB" id="U5C465"/>
<comment type="caution">
    <text evidence="4">The sequence shown here is derived from an EMBL/GenBank/DDBJ whole genome shotgun (WGS) entry which is preliminary data.</text>
</comment>
<dbReference type="Gene3D" id="1.10.260.40">
    <property type="entry name" value="lambda repressor-like DNA-binding domains"/>
    <property type="match status" value="1"/>
</dbReference>
<sequence>MVKQNLVIMKQPELGRKILELRKSKGLTQENLVELCSINVRTIQRIESGEVTPRSYTIKAILDALDFDSSEFLNEEEAKLRPSLVDKTKVSSFLKNAFFIGIVYFLLAHAELAFDFMLLESGELSVPNYLYFIVKIAVMLTFSWFILGFYKLADILPNALVKGASILLIFGIVAFNSADMYALLNPTFLSIEILQISKSMVSGAIYLVFGIGLISWQKEMGPIALVTGCLGILSGIMFISVILALPGLVVFTIFEILLLILLFKASENLKISKSVSESNSVQFVI</sequence>